<organism evidence="8 9">
    <name type="scientific">Alkaliphilus oremlandii (strain OhILAs)</name>
    <name type="common">Clostridium oremlandii (strain OhILAs)</name>
    <dbReference type="NCBI Taxonomy" id="350688"/>
    <lineage>
        <taxon>Bacteria</taxon>
        <taxon>Bacillati</taxon>
        <taxon>Bacillota</taxon>
        <taxon>Clostridia</taxon>
        <taxon>Peptostreptococcales</taxon>
        <taxon>Natronincolaceae</taxon>
        <taxon>Alkaliphilus</taxon>
    </lineage>
</organism>
<proteinExistence type="inferred from homology"/>
<dbReference type="CDD" id="cd08010">
    <property type="entry name" value="MltG_like"/>
    <property type="match status" value="1"/>
</dbReference>
<evidence type="ECO:0000256" key="3">
    <source>
        <dbReference type="ARBA" id="ARBA00022989"/>
    </source>
</evidence>
<dbReference type="AlphaFoldDB" id="A8MEF6"/>
<dbReference type="OrthoDB" id="9814591at2"/>
<dbReference type="NCBIfam" id="TIGR00247">
    <property type="entry name" value="endolytic transglycosylase MltG"/>
    <property type="match status" value="1"/>
</dbReference>
<protein>
    <recommendedName>
        <fullName evidence="7">Endolytic murein transglycosylase</fullName>
        <ecNumber evidence="7">4.2.2.29</ecNumber>
    </recommendedName>
    <alternativeName>
        <fullName evidence="7">Peptidoglycan lytic transglycosylase</fullName>
    </alternativeName>
    <alternativeName>
        <fullName evidence="7">Peptidoglycan polymerization terminase</fullName>
    </alternativeName>
</protein>
<evidence type="ECO:0000256" key="1">
    <source>
        <dbReference type="ARBA" id="ARBA00022475"/>
    </source>
</evidence>
<dbReference type="GO" id="GO:0071555">
    <property type="term" value="P:cell wall organization"/>
    <property type="evidence" value="ECO:0007669"/>
    <property type="project" value="UniProtKB-KW"/>
</dbReference>
<dbReference type="EC" id="4.2.2.29" evidence="7"/>
<dbReference type="PANTHER" id="PTHR30518:SF2">
    <property type="entry name" value="ENDOLYTIC MUREIN TRANSGLYCOSYLASE"/>
    <property type="match status" value="1"/>
</dbReference>
<evidence type="ECO:0000256" key="4">
    <source>
        <dbReference type="ARBA" id="ARBA00023136"/>
    </source>
</evidence>
<keyword evidence="5 7" id="KW-0456">Lyase</keyword>
<dbReference type="GO" id="GO:0009252">
    <property type="term" value="P:peptidoglycan biosynthetic process"/>
    <property type="evidence" value="ECO:0007669"/>
    <property type="project" value="UniProtKB-UniRule"/>
</dbReference>
<name>A8MEF6_ALKOO</name>
<dbReference type="RefSeq" id="WP_012157942.1">
    <property type="nucleotide sequence ID" value="NC_009922.1"/>
</dbReference>
<dbReference type="InterPro" id="IPR003770">
    <property type="entry name" value="MLTG-like"/>
</dbReference>
<dbReference type="PANTHER" id="PTHR30518">
    <property type="entry name" value="ENDOLYTIC MUREIN TRANSGLYCOSYLASE"/>
    <property type="match status" value="1"/>
</dbReference>
<accession>A8MEF6</accession>
<dbReference type="HOGENOM" id="CLU_025574_2_0_9"/>
<comment type="catalytic activity">
    <reaction evidence="7">
        <text>a peptidoglycan chain = a peptidoglycan chain with N-acetyl-1,6-anhydromuramyl-[peptide] at the reducing end + a peptidoglycan chain with N-acetylglucosamine at the non-reducing end.</text>
        <dbReference type="EC" id="4.2.2.29"/>
    </reaction>
</comment>
<dbReference type="GO" id="GO:0008932">
    <property type="term" value="F:lytic endotransglycosylase activity"/>
    <property type="evidence" value="ECO:0007669"/>
    <property type="project" value="UniProtKB-UniRule"/>
</dbReference>
<keyword evidence="4 7" id="KW-0472">Membrane</keyword>
<sequence length="339" mass="38790">MKKLFYMLILVGILAAASAIFVPPYLSVSSNQDVVEVTVPKGASLNHVSNELYEKGVIKNKAWFKYKAKDAGVDRKIKPGTYTIPSNITLENIFALLEKGIPDEQMVLTIPEGFTLYQIAQRVSDLGFGTTEDFIDATQRYFEKEGYDFPTKDLFFSLEGYLYPETYYFTERQSVDDIVRTLAEPIKNIFTEEYKSRAKELDLSIHQVLTIASLIEREAVNDEERPMISGVIHNRLEKNMLLQIDASVIYYTGKGREHKSDIYKSELEKMVPFNTYRVPGLPPGPIASPSKASIDAALYPEEHDFLFYVLNETEDKHIFSKTLAEHEVHAQKYRNRNKK</sequence>
<dbReference type="Pfam" id="PF02618">
    <property type="entry name" value="YceG"/>
    <property type="match status" value="1"/>
</dbReference>
<evidence type="ECO:0000256" key="2">
    <source>
        <dbReference type="ARBA" id="ARBA00022692"/>
    </source>
</evidence>
<dbReference type="Gene3D" id="3.30.160.60">
    <property type="entry name" value="Classic Zinc Finger"/>
    <property type="match status" value="1"/>
</dbReference>
<dbReference type="GO" id="GO:0005886">
    <property type="term" value="C:plasma membrane"/>
    <property type="evidence" value="ECO:0007669"/>
    <property type="project" value="UniProtKB-UniRule"/>
</dbReference>
<keyword evidence="9" id="KW-1185">Reference proteome</keyword>
<dbReference type="eggNOG" id="COG1559">
    <property type="taxonomic scope" value="Bacteria"/>
</dbReference>
<keyword evidence="2 7" id="KW-0812">Transmembrane</keyword>
<dbReference type="Proteomes" id="UP000000269">
    <property type="component" value="Chromosome"/>
</dbReference>
<reference evidence="9" key="1">
    <citation type="submission" date="2007-10" db="EMBL/GenBank/DDBJ databases">
        <title>Complete genome of Alkaliphilus oremlandii OhILAs.</title>
        <authorList>
            <person name="Copeland A."/>
            <person name="Lucas S."/>
            <person name="Lapidus A."/>
            <person name="Barry K."/>
            <person name="Detter J.C."/>
            <person name="Glavina del Rio T."/>
            <person name="Hammon N."/>
            <person name="Israni S."/>
            <person name="Dalin E."/>
            <person name="Tice H."/>
            <person name="Pitluck S."/>
            <person name="Chain P."/>
            <person name="Malfatti S."/>
            <person name="Shin M."/>
            <person name="Vergez L."/>
            <person name="Schmutz J."/>
            <person name="Larimer F."/>
            <person name="Land M."/>
            <person name="Hauser L."/>
            <person name="Kyrpides N."/>
            <person name="Mikhailova N."/>
            <person name="Stolz J.F."/>
            <person name="Dawson A."/>
            <person name="Fisher E."/>
            <person name="Crable B."/>
            <person name="Perera E."/>
            <person name="Lisak J."/>
            <person name="Ranganathan M."/>
            <person name="Basu P."/>
            <person name="Richardson P."/>
        </authorList>
    </citation>
    <scope>NUCLEOTIDE SEQUENCE [LARGE SCALE GENOMIC DNA]</scope>
    <source>
        <strain evidence="9">OhILAs</strain>
    </source>
</reference>
<dbReference type="Gene3D" id="3.30.1490.480">
    <property type="entry name" value="Endolytic murein transglycosylase"/>
    <property type="match status" value="1"/>
</dbReference>
<evidence type="ECO:0000313" key="8">
    <source>
        <dbReference type="EMBL" id="ABW17627.1"/>
    </source>
</evidence>
<dbReference type="HAMAP" id="MF_02065">
    <property type="entry name" value="MltG"/>
    <property type="match status" value="1"/>
</dbReference>
<evidence type="ECO:0000256" key="5">
    <source>
        <dbReference type="ARBA" id="ARBA00023239"/>
    </source>
</evidence>
<keyword evidence="6 7" id="KW-0961">Cell wall biogenesis/degradation</keyword>
<dbReference type="STRING" id="350688.Clos_0057"/>
<dbReference type="KEGG" id="aoe:Clos_0057"/>
<comment type="similarity">
    <text evidence="7">Belongs to the transglycosylase MltG family.</text>
</comment>
<keyword evidence="3 7" id="KW-1133">Transmembrane helix</keyword>
<keyword evidence="1 7" id="KW-1003">Cell membrane</keyword>
<gene>
    <name evidence="7" type="primary">mltG</name>
    <name evidence="8" type="ordered locus">Clos_0057</name>
</gene>
<feature type="site" description="Important for catalytic activity" evidence="7">
    <location>
        <position position="218"/>
    </location>
</feature>
<evidence type="ECO:0000313" key="9">
    <source>
        <dbReference type="Proteomes" id="UP000000269"/>
    </source>
</evidence>
<comment type="function">
    <text evidence="7">Functions as a peptidoglycan terminase that cleaves nascent peptidoglycan strands endolytically to terminate their elongation.</text>
</comment>
<dbReference type="EMBL" id="CP000853">
    <property type="protein sequence ID" value="ABW17627.1"/>
    <property type="molecule type" value="Genomic_DNA"/>
</dbReference>
<evidence type="ECO:0000256" key="7">
    <source>
        <dbReference type="HAMAP-Rule" id="MF_02065"/>
    </source>
</evidence>
<evidence type="ECO:0000256" key="6">
    <source>
        <dbReference type="ARBA" id="ARBA00023316"/>
    </source>
</evidence>